<gene>
    <name evidence="15" type="primary">fadJ</name>
    <name evidence="15" type="ORF">NCTC12872_01240</name>
</gene>
<evidence type="ECO:0000256" key="8">
    <source>
        <dbReference type="ARBA" id="ARBA00023027"/>
    </source>
</evidence>
<keyword evidence="5" id="KW-0276">Fatty acid metabolism</keyword>
<name>A0A379CAU3_9PAST</name>
<evidence type="ECO:0000256" key="10">
    <source>
        <dbReference type="ARBA" id="ARBA00023239"/>
    </source>
</evidence>
<keyword evidence="11" id="KW-0511">Multifunctional enzyme</keyword>
<dbReference type="GO" id="GO:0004300">
    <property type="term" value="F:enoyl-CoA hydratase activity"/>
    <property type="evidence" value="ECO:0007669"/>
    <property type="project" value="UniProtKB-EC"/>
</dbReference>
<dbReference type="GO" id="GO:0070403">
    <property type="term" value="F:NAD+ binding"/>
    <property type="evidence" value="ECO:0007669"/>
    <property type="project" value="InterPro"/>
</dbReference>
<dbReference type="Pfam" id="PF00378">
    <property type="entry name" value="ECH_1"/>
    <property type="match status" value="1"/>
</dbReference>
<keyword evidence="9" id="KW-0443">Lipid metabolism</keyword>
<evidence type="ECO:0000256" key="7">
    <source>
        <dbReference type="ARBA" id="ARBA00023002"/>
    </source>
</evidence>
<evidence type="ECO:0000256" key="3">
    <source>
        <dbReference type="ARBA" id="ARBA00008750"/>
    </source>
</evidence>
<evidence type="ECO:0000256" key="1">
    <source>
        <dbReference type="ARBA" id="ARBA00005005"/>
    </source>
</evidence>
<dbReference type="Gene3D" id="3.40.50.720">
    <property type="entry name" value="NAD(P)-binding Rossmann-like Domain"/>
    <property type="match status" value="1"/>
</dbReference>
<evidence type="ECO:0000313" key="15">
    <source>
        <dbReference type="EMBL" id="SUB59258.1"/>
    </source>
</evidence>
<feature type="domain" description="3-hydroxyacyl-CoA dehydrogenase NAD binding" evidence="14">
    <location>
        <begin position="316"/>
        <end position="494"/>
    </location>
</feature>
<dbReference type="Pfam" id="PF00725">
    <property type="entry name" value="3HCDH"/>
    <property type="match status" value="1"/>
</dbReference>
<evidence type="ECO:0000256" key="5">
    <source>
        <dbReference type="ARBA" id="ARBA00022832"/>
    </source>
</evidence>
<keyword evidence="7" id="KW-0560">Oxidoreductase</keyword>
<keyword evidence="16" id="KW-1185">Reference proteome</keyword>
<evidence type="ECO:0000259" key="14">
    <source>
        <dbReference type="Pfam" id="PF02737"/>
    </source>
</evidence>
<dbReference type="InterPro" id="IPR008927">
    <property type="entry name" value="6-PGluconate_DH-like_C_sf"/>
</dbReference>
<dbReference type="EMBL" id="UGTA01000001">
    <property type="protein sequence ID" value="SUB59258.1"/>
    <property type="molecule type" value="Genomic_DNA"/>
</dbReference>
<dbReference type="UniPathway" id="UPA00659"/>
<dbReference type="Pfam" id="PF02737">
    <property type="entry name" value="3HCDH_N"/>
    <property type="match status" value="1"/>
</dbReference>
<dbReference type="InterPro" id="IPR029045">
    <property type="entry name" value="ClpP/crotonase-like_dom_sf"/>
</dbReference>
<dbReference type="GO" id="GO:0016509">
    <property type="term" value="F:long-chain (3S)-3-hydroxyacyl-CoA dehydrogenase (NAD+) activity"/>
    <property type="evidence" value="ECO:0007669"/>
    <property type="project" value="TreeGrafter"/>
</dbReference>
<dbReference type="FunFam" id="3.40.50.720:FF:000009">
    <property type="entry name" value="Fatty oxidation complex, alpha subunit"/>
    <property type="match status" value="1"/>
</dbReference>
<organism evidence="15 16">
    <name type="scientific">Phocoenobacter uteri</name>
    <dbReference type="NCBI Taxonomy" id="146806"/>
    <lineage>
        <taxon>Bacteria</taxon>
        <taxon>Pseudomonadati</taxon>
        <taxon>Pseudomonadota</taxon>
        <taxon>Gammaproteobacteria</taxon>
        <taxon>Pasteurellales</taxon>
        <taxon>Pasteurellaceae</taxon>
        <taxon>Phocoenobacter</taxon>
    </lineage>
</organism>
<comment type="pathway">
    <text evidence="1">Lipid metabolism; fatty acid beta-oxidation.</text>
</comment>
<dbReference type="Gene3D" id="3.90.226.10">
    <property type="entry name" value="2-enoyl-CoA Hydratase, Chain A, domain 1"/>
    <property type="match status" value="1"/>
</dbReference>
<evidence type="ECO:0000256" key="2">
    <source>
        <dbReference type="ARBA" id="ARBA00007005"/>
    </source>
</evidence>
<dbReference type="GO" id="GO:0006635">
    <property type="term" value="P:fatty acid beta-oxidation"/>
    <property type="evidence" value="ECO:0007669"/>
    <property type="project" value="UniProtKB-UniPathway"/>
</dbReference>
<dbReference type="EC" id="4.2.1.17" evidence="4"/>
<dbReference type="InterPro" id="IPR006176">
    <property type="entry name" value="3-OHacyl-CoA_DH_NAD-bd"/>
</dbReference>
<dbReference type="InterPro" id="IPR006180">
    <property type="entry name" value="3-OHacyl-CoA_DH_CS"/>
</dbReference>
<dbReference type="SUPFAM" id="SSF52096">
    <property type="entry name" value="ClpP/crotonase"/>
    <property type="match status" value="1"/>
</dbReference>
<sequence length="701" mass="79741">MQSQLKNLSLLKLEMQPSNIALLSIDVPDNAVNWLPEHFFRELNDVLEYLKTDLPSGLVITSAKKQCFIQGFDLDCFQNKTADELKQYSAFAQQVLTSLANLTIPTLSAINGNCFGVGLEIALACDYRFVSDKQSLNLALPQVLSGILPFAGGTQRLAQCIGLRNATPLLLSGRKISHNEALKLGLVDKIVPVPRLLALSYQWIKQRQNNVPPLKKNPLSLTIKKLENSHYLRHKYLERAETKIWLKEFGHYPAIKKIIDVLKETDFDIALQQEQNAFVELFQTEESQVLIKLKRTQRAMRLQYRHISNKVQDVKHVSILGSGYMGAGIAYLTANAQIPVRIKDIQPIEIQKALHTCYALMRDAVANKEMAYGEMIQRMNLISGGERLVSMQQTDFIMEAVYENLALKQQILQESERFYSEKAIFATNTSTCHIQDIASVARHPERVIGFHYLSPLTKRKIVEIIPHKTTSDQVIATAVHFAIQQGRIPMLVSDTEGFFVNRVLIPYLLEAIECVVDGEAIEFIDRSLQEFGFQIGPLSMIDDMGLDMIVKSNFAMVSELGERFRLPKNISLLVQNERKGRKNKRGFYLYDSNGERSQEDKSIYHVMEVIPRNDLESEEIVRRCLLRMINEACWCLQDNVISSTDEGDVASVFAMAFPEFRGGIYAYIDKIGAKEIVKQLRKHTELYGSRFEPCDWLLERA</sequence>
<evidence type="ECO:0000256" key="4">
    <source>
        <dbReference type="ARBA" id="ARBA00012076"/>
    </source>
</evidence>
<dbReference type="PANTHER" id="PTHR43612">
    <property type="entry name" value="TRIFUNCTIONAL ENZYME SUBUNIT ALPHA"/>
    <property type="match status" value="1"/>
</dbReference>
<proteinExistence type="inferred from homology"/>
<keyword evidence="10" id="KW-0456">Lyase</keyword>
<dbReference type="PANTHER" id="PTHR43612:SF3">
    <property type="entry name" value="TRIFUNCTIONAL ENZYME SUBUNIT ALPHA, MITOCHONDRIAL"/>
    <property type="match status" value="1"/>
</dbReference>
<dbReference type="OrthoDB" id="5389341at2"/>
<dbReference type="InterPro" id="IPR036291">
    <property type="entry name" value="NAD(P)-bd_dom_sf"/>
</dbReference>
<evidence type="ECO:0000259" key="13">
    <source>
        <dbReference type="Pfam" id="PF00725"/>
    </source>
</evidence>
<accession>A0A379CAU3</accession>
<dbReference type="InterPro" id="IPR006108">
    <property type="entry name" value="3HC_DH_C"/>
</dbReference>
<evidence type="ECO:0000256" key="11">
    <source>
        <dbReference type="ARBA" id="ARBA00023268"/>
    </source>
</evidence>
<comment type="similarity">
    <text evidence="3">In the N-terminal section; belongs to the enoyl-CoA hydratase/isomerase family.</text>
</comment>
<dbReference type="InterPro" id="IPR050136">
    <property type="entry name" value="FA_oxidation_alpha_subunit"/>
</dbReference>
<feature type="domain" description="3-hydroxyacyl-CoA dehydrogenase C-terminal" evidence="13">
    <location>
        <begin position="497"/>
        <end position="590"/>
    </location>
</feature>
<protein>
    <recommendedName>
        <fullName evidence="4">enoyl-CoA hydratase</fullName>
        <ecNumber evidence="4">4.2.1.17</ecNumber>
    </recommendedName>
</protein>
<keyword evidence="8" id="KW-0520">NAD</keyword>
<dbReference type="SUPFAM" id="SSF51735">
    <property type="entry name" value="NAD(P)-binding Rossmann-fold domains"/>
    <property type="match status" value="1"/>
</dbReference>
<dbReference type="SUPFAM" id="SSF48179">
    <property type="entry name" value="6-phosphogluconate dehydrogenase C-terminal domain-like"/>
    <property type="match status" value="2"/>
</dbReference>
<dbReference type="RefSeq" id="WP_115315744.1">
    <property type="nucleotide sequence ID" value="NZ_LWIF01000001.1"/>
</dbReference>
<keyword evidence="6" id="KW-0442">Lipid degradation</keyword>
<dbReference type="PROSITE" id="PS00067">
    <property type="entry name" value="3HCDH"/>
    <property type="match status" value="1"/>
</dbReference>
<evidence type="ECO:0000313" key="16">
    <source>
        <dbReference type="Proteomes" id="UP000255417"/>
    </source>
</evidence>
<dbReference type="Proteomes" id="UP000255417">
    <property type="component" value="Unassembled WGS sequence"/>
</dbReference>
<dbReference type="AlphaFoldDB" id="A0A379CAU3"/>
<comment type="similarity">
    <text evidence="2">In the central section; belongs to the 3-hydroxyacyl-CoA dehydrogenase family.</text>
</comment>
<dbReference type="Gene3D" id="1.10.1040.50">
    <property type="match status" value="1"/>
</dbReference>
<reference evidence="15 16" key="1">
    <citation type="submission" date="2018-06" db="EMBL/GenBank/DDBJ databases">
        <authorList>
            <consortium name="Pathogen Informatics"/>
            <person name="Doyle S."/>
        </authorList>
    </citation>
    <scope>NUCLEOTIDE SEQUENCE [LARGE SCALE GENOMIC DNA]</scope>
    <source>
        <strain evidence="15 16">NCTC12872</strain>
    </source>
</reference>
<evidence type="ECO:0000256" key="6">
    <source>
        <dbReference type="ARBA" id="ARBA00022963"/>
    </source>
</evidence>
<dbReference type="InterPro" id="IPR001753">
    <property type="entry name" value="Enoyl-CoA_hydra/iso"/>
</dbReference>
<comment type="catalytic activity">
    <reaction evidence="12">
        <text>a (3S)-3-hydroxyacyl-CoA + NAD(+) = a 3-oxoacyl-CoA + NADH + H(+)</text>
        <dbReference type="Rhea" id="RHEA:22432"/>
        <dbReference type="ChEBI" id="CHEBI:15378"/>
        <dbReference type="ChEBI" id="CHEBI:57318"/>
        <dbReference type="ChEBI" id="CHEBI:57540"/>
        <dbReference type="ChEBI" id="CHEBI:57945"/>
        <dbReference type="ChEBI" id="CHEBI:90726"/>
        <dbReference type="EC" id="1.1.1.35"/>
    </reaction>
</comment>
<evidence type="ECO:0000256" key="12">
    <source>
        <dbReference type="ARBA" id="ARBA00049556"/>
    </source>
</evidence>
<dbReference type="CDD" id="cd06558">
    <property type="entry name" value="crotonase-like"/>
    <property type="match status" value="1"/>
</dbReference>
<evidence type="ECO:0000256" key="9">
    <source>
        <dbReference type="ARBA" id="ARBA00023098"/>
    </source>
</evidence>